<evidence type="ECO:0000313" key="10">
    <source>
        <dbReference type="Proteomes" id="UP000472262"/>
    </source>
</evidence>
<evidence type="ECO:0000256" key="1">
    <source>
        <dbReference type="ARBA" id="ARBA00009752"/>
    </source>
</evidence>
<dbReference type="PRINTS" id="PR01536">
    <property type="entry name" value="INTRLKN1R12F"/>
</dbReference>
<dbReference type="Gene3D" id="2.60.40.10">
    <property type="entry name" value="Immunoglobulins"/>
    <property type="match status" value="2"/>
</dbReference>
<dbReference type="InterPro" id="IPR007110">
    <property type="entry name" value="Ig-like_dom"/>
</dbReference>
<feature type="domain" description="Ig-like" evidence="8">
    <location>
        <begin position="80"/>
        <end position="166"/>
    </location>
</feature>
<dbReference type="InterPro" id="IPR036179">
    <property type="entry name" value="Ig-like_dom_sf"/>
</dbReference>
<evidence type="ECO:0000259" key="8">
    <source>
        <dbReference type="PROSITE" id="PS50835"/>
    </source>
</evidence>
<keyword evidence="7" id="KW-1133">Transmembrane helix</keyword>
<keyword evidence="5" id="KW-0325">Glycoprotein</keyword>
<organism evidence="9 10">
    <name type="scientific">Sinocyclocheilus grahami</name>
    <name type="common">Dianchi golden-line fish</name>
    <name type="synonym">Barbus grahami</name>
    <dbReference type="NCBI Taxonomy" id="75366"/>
    <lineage>
        <taxon>Eukaryota</taxon>
        <taxon>Metazoa</taxon>
        <taxon>Chordata</taxon>
        <taxon>Craniata</taxon>
        <taxon>Vertebrata</taxon>
        <taxon>Euteleostomi</taxon>
        <taxon>Actinopterygii</taxon>
        <taxon>Neopterygii</taxon>
        <taxon>Teleostei</taxon>
        <taxon>Ostariophysi</taxon>
        <taxon>Cypriniformes</taxon>
        <taxon>Cyprinidae</taxon>
        <taxon>Cyprininae</taxon>
        <taxon>Sinocyclocheilus</taxon>
    </lineage>
</organism>
<keyword evidence="6" id="KW-0393">Immunoglobulin domain</keyword>
<dbReference type="SUPFAM" id="SSF48726">
    <property type="entry name" value="Immunoglobulin"/>
    <property type="match status" value="2"/>
</dbReference>
<feature type="transmembrane region" description="Helical" evidence="7">
    <location>
        <begin position="297"/>
        <end position="318"/>
    </location>
</feature>
<reference evidence="9" key="1">
    <citation type="submission" date="2025-08" db="UniProtKB">
        <authorList>
            <consortium name="Ensembl"/>
        </authorList>
    </citation>
    <scope>IDENTIFICATION</scope>
</reference>
<dbReference type="Ensembl" id="ENSSGRT00000048938.1">
    <property type="protein sequence ID" value="ENSSGRP00000045745.1"/>
    <property type="gene ID" value="ENSSGRG00000024536.1"/>
</dbReference>
<dbReference type="SMART" id="SM00409">
    <property type="entry name" value="IG"/>
    <property type="match status" value="2"/>
</dbReference>
<dbReference type="InterPro" id="IPR004074">
    <property type="entry name" value="IL-1_rcpt_I/II-typ"/>
</dbReference>
<reference evidence="9" key="2">
    <citation type="submission" date="2025-09" db="UniProtKB">
        <authorList>
            <consortium name="Ensembl"/>
        </authorList>
    </citation>
    <scope>IDENTIFICATION</scope>
</reference>
<feature type="domain" description="Ig-like" evidence="8">
    <location>
        <begin position="197"/>
        <end position="291"/>
    </location>
</feature>
<dbReference type="InParanoid" id="A0A672N8B5"/>
<dbReference type="InterPro" id="IPR015621">
    <property type="entry name" value="IL-1_rcpt_fam"/>
</dbReference>
<keyword evidence="10" id="KW-1185">Reference proteome</keyword>
<accession>A0A672N8B5</accession>
<name>A0A672N8B5_SINGR</name>
<comment type="similarity">
    <text evidence="1">Belongs to the interleukin-1 receptor family.</text>
</comment>
<dbReference type="PANTHER" id="PTHR11890:SF18">
    <property type="entry name" value="LYMPHOCYTE ACTIVATION GENE 3 PROTEIN"/>
    <property type="match status" value="1"/>
</dbReference>
<dbReference type="PANTHER" id="PTHR11890">
    <property type="entry name" value="INTERLEUKIN-1 RECEPTOR FAMILY MEMBER"/>
    <property type="match status" value="1"/>
</dbReference>
<dbReference type="InterPro" id="IPR013783">
    <property type="entry name" value="Ig-like_fold"/>
</dbReference>
<dbReference type="PROSITE" id="PS50835">
    <property type="entry name" value="IG_LIKE"/>
    <property type="match status" value="2"/>
</dbReference>
<keyword evidence="7" id="KW-0472">Membrane</keyword>
<proteinExistence type="inferred from homology"/>
<evidence type="ECO:0000256" key="2">
    <source>
        <dbReference type="ARBA" id="ARBA00022729"/>
    </source>
</evidence>
<keyword evidence="4" id="KW-1015">Disulfide bond</keyword>
<protein>
    <recommendedName>
        <fullName evidence="8">Ig-like domain-containing protein</fullName>
    </recommendedName>
</protein>
<evidence type="ECO:0000256" key="7">
    <source>
        <dbReference type="SAM" id="Phobius"/>
    </source>
</evidence>
<evidence type="ECO:0000313" key="9">
    <source>
        <dbReference type="Ensembl" id="ENSSGRP00000045745.1"/>
    </source>
</evidence>
<dbReference type="Proteomes" id="UP000472262">
    <property type="component" value="Unassembled WGS sequence"/>
</dbReference>
<evidence type="ECO:0000256" key="4">
    <source>
        <dbReference type="ARBA" id="ARBA00023157"/>
    </source>
</evidence>
<keyword evidence="2" id="KW-0732">Signal</keyword>
<dbReference type="OMA" id="CAFAYHL"/>
<evidence type="ECO:0000256" key="3">
    <source>
        <dbReference type="ARBA" id="ARBA00022737"/>
    </source>
</evidence>
<sequence>FLNCIFLSYYSCVLVGPEIPDYRVQGEAVIIRFPFLEDAVNNRRLQQYIVWVTIIHFSFMSDTFCLTGSVTVMIYEEEEPNITVMPYTARAGEDTDIVCPHLKCFKSSENPKWYKDFQSTALPIGRGQYTVERGIILAIRNISVRDEGFYTCRLSVIFNNTQYNVTNDDIFSFSVPVSEAVTSNSLSAFTSSSHSFPYIVFPANGSFIESHLGARLVIQCMVSVGNQLAQSTDVTWLVNDQPPENSDLATPEASCKHLEVQLVVLELLEEDNGTELKCICQNKEQKQQVVTQIKLEGGYPVFCCGILCFMLVLCAFAYHLCRRPQKPREYVLARQHSAI</sequence>
<keyword evidence="3" id="KW-0677">Repeat</keyword>
<keyword evidence="7" id="KW-0812">Transmembrane</keyword>
<dbReference type="FunFam" id="2.60.40.10:FF:000188">
    <property type="entry name" value="Interleukin-1 receptor accessory protein-like 1"/>
    <property type="match status" value="1"/>
</dbReference>
<evidence type="ECO:0000256" key="5">
    <source>
        <dbReference type="ARBA" id="ARBA00023180"/>
    </source>
</evidence>
<evidence type="ECO:0000256" key="6">
    <source>
        <dbReference type="ARBA" id="ARBA00023319"/>
    </source>
</evidence>
<dbReference type="AlphaFoldDB" id="A0A672N8B5"/>
<dbReference type="InterPro" id="IPR003599">
    <property type="entry name" value="Ig_sub"/>
</dbReference>
<dbReference type="GO" id="GO:0004908">
    <property type="term" value="F:interleukin-1 receptor activity"/>
    <property type="evidence" value="ECO:0007669"/>
    <property type="project" value="InterPro"/>
</dbReference>